<dbReference type="CDD" id="cd00770">
    <property type="entry name" value="SerRS_core"/>
    <property type="match status" value="1"/>
</dbReference>
<dbReference type="EMBL" id="DRBS01000069">
    <property type="protein sequence ID" value="HDD43581.1"/>
    <property type="molecule type" value="Genomic_DNA"/>
</dbReference>
<accession>A0A7C0Y3Q6</accession>
<comment type="similarity">
    <text evidence="3">Belongs to the class-II aminoacyl-tRNA synthetase family. Type-1 seryl-tRNA synthetase subfamily.</text>
</comment>
<keyword evidence="7" id="KW-0547">Nucleotide-binding</keyword>
<keyword evidence="9" id="KW-0648">Protein biosynthesis</keyword>
<dbReference type="GO" id="GO:0005524">
    <property type="term" value="F:ATP binding"/>
    <property type="evidence" value="ECO:0007669"/>
    <property type="project" value="UniProtKB-KW"/>
</dbReference>
<dbReference type="InterPro" id="IPR006195">
    <property type="entry name" value="aa-tRNA-synth_II"/>
</dbReference>
<dbReference type="EC" id="6.1.1.11" evidence="4 13"/>
<dbReference type="Gene3D" id="3.30.930.10">
    <property type="entry name" value="Bira Bifunctional Protein, Domain 2"/>
    <property type="match status" value="1"/>
</dbReference>
<keyword evidence="6 15" id="KW-0436">Ligase</keyword>
<dbReference type="InterPro" id="IPR033729">
    <property type="entry name" value="SerRS_core"/>
</dbReference>
<evidence type="ECO:0000256" key="10">
    <source>
        <dbReference type="ARBA" id="ARBA00023146"/>
    </source>
</evidence>
<dbReference type="PRINTS" id="PR00981">
    <property type="entry name" value="TRNASYNTHSER"/>
</dbReference>
<organism evidence="15">
    <name type="scientific">Desulfofervidus auxilii</name>
    <dbReference type="NCBI Taxonomy" id="1621989"/>
    <lineage>
        <taxon>Bacteria</taxon>
        <taxon>Pseudomonadati</taxon>
        <taxon>Thermodesulfobacteriota</taxon>
        <taxon>Candidatus Desulfofervidia</taxon>
        <taxon>Candidatus Desulfofervidales</taxon>
        <taxon>Candidatus Desulfofervidaceae</taxon>
        <taxon>Candidatus Desulfofervidus</taxon>
    </lineage>
</organism>
<evidence type="ECO:0000256" key="7">
    <source>
        <dbReference type="ARBA" id="ARBA00022741"/>
    </source>
</evidence>
<evidence type="ECO:0000256" key="8">
    <source>
        <dbReference type="ARBA" id="ARBA00022840"/>
    </source>
</evidence>
<dbReference type="PANTHER" id="PTHR43697:SF1">
    <property type="entry name" value="SERINE--TRNA LIGASE"/>
    <property type="match status" value="1"/>
</dbReference>
<dbReference type="NCBIfam" id="TIGR00414">
    <property type="entry name" value="serS"/>
    <property type="match status" value="1"/>
</dbReference>
<keyword evidence="5" id="KW-0963">Cytoplasm</keyword>
<protein>
    <recommendedName>
        <fullName evidence="4 13">Serine--tRNA ligase</fullName>
        <ecNumber evidence="4 13">6.1.1.11</ecNumber>
    </recommendedName>
</protein>
<dbReference type="InterPro" id="IPR002317">
    <property type="entry name" value="Ser-tRNA-ligase_type_1"/>
</dbReference>
<keyword evidence="8" id="KW-0067">ATP-binding</keyword>
<comment type="subcellular location">
    <subcellularLocation>
        <location evidence="1">Cytoplasm</location>
    </subcellularLocation>
</comment>
<dbReference type="AlphaFoldDB" id="A0A7C0Y3Q6"/>
<proteinExistence type="inferred from homology"/>
<evidence type="ECO:0000256" key="2">
    <source>
        <dbReference type="ARBA" id="ARBA00005045"/>
    </source>
</evidence>
<dbReference type="GO" id="GO:0004828">
    <property type="term" value="F:serine-tRNA ligase activity"/>
    <property type="evidence" value="ECO:0007669"/>
    <property type="project" value="UniProtKB-UniRule"/>
</dbReference>
<feature type="non-terminal residue" evidence="15">
    <location>
        <position position="1"/>
    </location>
</feature>
<reference evidence="15" key="1">
    <citation type="journal article" date="2020" name="mSystems">
        <title>Genome- and Community-Level Interaction Insights into Carbon Utilization and Element Cycling Functions of Hydrothermarchaeota in Hydrothermal Sediment.</title>
        <authorList>
            <person name="Zhou Z."/>
            <person name="Liu Y."/>
            <person name="Xu W."/>
            <person name="Pan J."/>
            <person name="Luo Z.H."/>
            <person name="Li M."/>
        </authorList>
    </citation>
    <scope>NUCLEOTIDE SEQUENCE [LARGE SCALE GENOMIC DNA]</scope>
    <source>
        <strain evidence="15">HyVt-233</strain>
    </source>
</reference>
<comment type="catalytic activity">
    <reaction evidence="12">
        <text>tRNA(Ser) + L-serine + ATP = L-seryl-tRNA(Ser) + AMP + diphosphate + H(+)</text>
        <dbReference type="Rhea" id="RHEA:12292"/>
        <dbReference type="Rhea" id="RHEA-COMP:9669"/>
        <dbReference type="Rhea" id="RHEA-COMP:9703"/>
        <dbReference type="ChEBI" id="CHEBI:15378"/>
        <dbReference type="ChEBI" id="CHEBI:30616"/>
        <dbReference type="ChEBI" id="CHEBI:33019"/>
        <dbReference type="ChEBI" id="CHEBI:33384"/>
        <dbReference type="ChEBI" id="CHEBI:78442"/>
        <dbReference type="ChEBI" id="CHEBI:78533"/>
        <dbReference type="ChEBI" id="CHEBI:456215"/>
        <dbReference type="EC" id="6.1.1.11"/>
    </reaction>
</comment>
<dbReference type="GO" id="GO:0006434">
    <property type="term" value="P:seryl-tRNA aminoacylation"/>
    <property type="evidence" value="ECO:0007669"/>
    <property type="project" value="UniProtKB-UniRule"/>
</dbReference>
<dbReference type="GO" id="GO:0005737">
    <property type="term" value="C:cytoplasm"/>
    <property type="evidence" value="ECO:0007669"/>
    <property type="project" value="UniProtKB-SubCell"/>
</dbReference>
<comment type="pathway">
    <text evidence="2">Aminoacyl-tRNA biosynthesis; selenocysteinyl-tRNA(Sec) biosynthesis; L-seryl-tRNA(Sec) from L-serine and tRNA(Sec): step 1/1.</text>
</comment>
<comment type="caution">
    <text evidence="15">The sequence shown here is derived from an EMBL/GenBank/DDBJ whole genome shotgun (WGS) entry which is preliminary data.</text>
</comment>
<evidence type="ECO:0000256" key="11">
    <source>
        <dbReference type="ARBA" id="ARBA00047929"/>
    </source>
</evidence>
<evidence type="ECO:0000256" key="6">
    <source>
        <dbReference type="ARBA" id="ARBA00022598"/>
    </source>
</evidence>
<evidence type="ECO:0000313" key="15">
    <source>
        <dbReference type="EMBL" id="HDD43581.1"/>
    </source>
</evidence>
<sequence>KISGSRFVVYRGDGAALERALINFMIDLHVNEHGYIEIFPPFLVREECLFGTGQLPKFKEDLFKVEGEDYYLIPTAEVPVTNLHQNEILREEDLPIKYVAYSACFRAEAGSYGRDVRGIVRQHQFNKVELVKFTTPETSYDELETLLNDAEEVLRRLGLHYRIVLLCTGDLGFSAAKTYDIEVWLPGQGVYKEVSSCSNFETFQARRANIRFKSKGKKGTELVHTLNASGLAIGRTVVAILENYQLQNGSVLIPPVLRPYMGGKEKIEAKKTFPK</sequence>
<dbReference type="InterPro" id="IPR045864">
    <property type="entry name" value="aa-tRNA-synth_II/BPL/LPL"/>
</dbReference>
<feature type="domain" description="Aminoacyl-transfer RNA synthetases class-II family profile" evidence="14">
    <location>
        <begin position="17"/>
        <end position="254"/>
    </location>
</feature>
<dbReference type="InterPro" id="IPR002314">
    <property type="entry name" value="aa-tRNA-synt_IIb"/>
</dbReference>
<dbReference type="PANTHER" id="PTHR43697">
    <property type="entry name" value="SERYL-TRNA SYNTHETASE"/>
    <property type="match status" value="1"/>
</dbReference>
<evidence type="ECO:0000256" key="9">
    <source>
        <dbReference type="ARBA" id="ARBA00022917"/>
    </source>
</evidence>
<evidence type="ECO:0000256" key="3">
    <source>
        <dbReference type="ARBA" id="ARBA00010728"/>
    </source>
</evidence>
<dbReference type="Proteomes" id="UP000886289">
    <property type="component" value="Unassembled WGS sequence"/>
</dbReference>
<keyword evidence="10" id="KW-0030">Aminoacyl-tRNA synthetase</keyword>
<evidence type="ECO:0000256" key="4">
    <source>
        <dbReference type="ARBA" id="ARBA00012840"/>
    </source>
</evidence>
<name>A0A7C0Y3Q6_DESA2</name>
<evidence type="ECO:0000259" key="14">
    <source>
        <dbReference type="PROSITE" id="PS50862"/>
    </source>
</evidence>
<evidence type="ECO:0000256" key="1">
    <source>
        <dbReference type="ARBA" id="ARBA00004496"/>
    </source>
</evidence>
<gene>
    <name evidence="15" type="ORF">ENG63_01785</name>
</gene>
<evidence type="ECO:0000256" key="5">
    <source>
        <dbReference type="ARBA" id="ARBA00022490"/>
    </source>
</evidence>
<dbReference type="SUPFAM" id="SSF55681">
    <property type="entry name" value="Class II aaRS and biotin synthetases"/>
    <property type="match status" value="1"/>
</dbReference>
<comment type="catalytic activity">
    <reaction evidence="11">
        <text>tRNA(Sec) + L-serine + ATP = L-seryl-tRNA(Sec) + AMP + diphosphate + H(+)</text>
        <dbReference type="Rhea" id="RHEA:42580"/>
        <dbReference type="Rhea" id="RHEA-COMP:9742"/>
        <dbReference type="Rhea" id="RHEA-COMP:10128"/>
        <dbReference type="ChEBI" id="CHEBI:15378"/>
        <dbReference type="ChEBI" id="CHEBI:30616"/>
        <dbReference type="ChEBI" id="CHEBI:33019"/>
        <dbReference type="ChEBI" id="CHEBI:33384"/>
        <dbReference type="ChEBI" id="CHEBI:78442"/>
        <dbReference type="ChEBI" id="CHEBI:78533"/>
        <dbReference type="ChEBI" id="CHEBI:456215"/>
        <dbReference type="EC" id="6.1.1.11"/>
    </reaction>
</comment>
<evidence type="ECO:0000256" key="12">
    <source>
        <dbReference type="ARBA" id="ARBA00048823"/>
    </source>
</evidence>
<evidence type="ECO:0000256" key="13">
    <source>
        <dbReference type="NCBIfam" id="TIGR00414"/>
    </source>
</evidence>
<dbReference type="Pfam" id="PF00587">
    <property type="entry name" value="tRNA-synt_2b"/>
    <property type="match status" value="1"/>
</dbReference>
<dbReference type="PROSITE" id="PS50862">
    <property type="entry name" value="AA_TRNA_LIGASE_II"/>
    <property type="match status" value="1"/>
</dbReference>